<evidence type="ECO:0000313" key="5">
    <source>
        <dbReference type="Proteomes" id="UP001054889"/>
    </source>
</evidence>
<accession>A0AAV5ELP6</accession>
<dbReference type="Gene3D" id="3.30.70.260">
    <property type="match status" value="2"/>
</dbReference>
<sequence>MKYVSGPYFEPDFDPVLDRFGTPGVVIDNETREDCTLVKVDSVNRDGVLLEMVQLLTDLDLVISKSYISSDGGWLMDGTNRSDPALFMPFISFSDSRSATTNAVFHVTDQTGRKLTDPSLPGFIQRALVPFHRPGNGPSPKFTTCLGNVVGPGGPDVSDCAALEFTVHDRPGLLSSITSVLADNGCHVASGQAWTHGGRAAGVLYVTATAGPRSPTRWARVERLVHAVVDARENVTGERHWVRVSEPVQGRVHTERRLHQLMHDDRDYESGPAPTPVDEELFSMGDKAATARTARRTETRVTIDSWEERGYAVVKMTSRDRPRLLFDTVCALTDMQYVVFHATVGSQGMLAIQEYYIRHKDGRTVDSHAERQKVSRSLRSAVERRATHGVKVEVRANDRSGLLSDFTRVLREHGLSLLRVELKRHKDEAFGIFYLVTDTGGEVRAEAVRAVQAAVQEMDISLDVVNEAPGWPPVRKTSVPAPPVVGLGQNQERQRPSLGSLLWSHLGKLSNNFSYISS</sequence>
<dbReference type="Proteomes" id="UP001054889">
    <property type="component" value="Unassembled WGS sequence"/>
</dbReference>
<dbReference type="SUPFAM" id="SSF55021">
    <property type="entry name" value="ACT-like"/>
    <property type="match status" value="3"/>
</dbReference>
<comment type="function">
    <text evidence="2">Binds amino acids.</text>
</comment>
<dbReference type="Pfam" id="PF01842">
    <property type="entry name" value="ACT"/>
    <property type="match status" value="2"/>
</dbReference>
<keyword evidence="5" id="KW-1185">Reference proteome</keyword>
<evidence type="ECO:0000256" key="2">
    <source>
        <dbReference type="RuleBase" id="RU369043"/>
    </source>
</evidence>
<comment type="caution">
    <text evidence="4">The sequence shown here is derived from an EMBL/GenBank/DDBJ whole genome shotgun (WGS) entry which is preliminary data.</text>
</comment>
<reference evidence="4" key="2">
    <citation type="submission" date="2021-12" db="EMBL/GenBank/DDBJ databases">
        <title>Resequencing data analysis of finger millet.</title>
        <authorList>
            <person name="Hatakeyama M."/>
            <person name="Aluri S."/>
            <person name="Balachadran M.T."/>
            <person name="Sivarajan S.R."/>
            <person name="Poveda L."/>
            <person name="Shimizu-Inatsugi R."/>
            <person name="Schlapbach R."/>
            <person name="Sreeman S.M."/>
            <person name="Shimizu K.K."/>
        </authorList>
    </citation>
    <scope>NUCLEOTIDE SEQUENCE</scope>
</reference>
<evidence type="ECO:0000259" key="3">
    <source>
        <dbReference type="PROSITE" id="PS51671"/>
    </source>
</evidence>
<dbReference type="PANTHER" id="PTHR31096:SF7">
    <property type="entry name" value="ACT DOMAIN-CONTAINING PROTEIN ACR1"/>
    <property type="match status" value="1"/>
</dbReference>
<dbReference type="PROSITE" id="PS51671">
    <property type="entry name" value="ACT"/>
    <property type="match status" value="2"/>
</dbReference>
<evidence type="ECO:0000313" key="4">
    <source>
        <dbReference type="EMBL" id="GJN23442.1"/>
    </source>
</evidence>
<dbReference type="InterPro" id="IPR002912">
    <property type="entry name" value="ACT_dom"/>
</dbReference>
<feature type="domain" description="ACT" evidence="3">
    <location>
        <begin position="391"/>
        <end position="469"/>
    </location>
</feature>
<dbReference type="InterPro" id="IPR045865">
    <property type="entry name" value="ACT-like_dom_sf"/>
</dbReference>
<keyword evidence="1 2" id="KW-0677">Repeat</keyword>
<dbReference type="CDD" id="cd04897">
    <property type="entry name" value="ACT_ACR_3"/>
    <property type="match status" value="1"/>
</dbReference>
<evidence type="ECO:0000256" key="1">
    <source>
        <dbReference type="ARBA" id="ARBA00022737"/>
    </source>
</evidence>
<dbReference type="PANTHER" id="PTHR31096">
    <property type="entry name" value="ACT DOMAIN-CONTAINING PROTEIN ACR4-RELATED"/>
    <property type="match status" value="1"/>
</dbReference>
<dbReference type="InterPro" id="IPR040217">
    <property type="entry name" value="ACR1-12"/>
</dbReference>
<dbReference type="AlphaFoldDB" id="A0AAV5ELP6"/>
<feature type="domain" description="ACT" evidence="3">
    <location>
        <begin position="162"/>
        <end position="247"/>
    </location>
</feature>
<proteinExistence type="predicted"/>
<organism evidence="4 5">
    <name type="scientific">Eleusine coracana subsp. coracana</name>
    <dbReference type="NCBI Taxonomy" id="191504"/>
    <lineage>
        <taxon>Eukaryota</taxon>
        <taxon>Viridiplantae</taxon>
        <taxon>Streptophyta</taxon>
        <taxon>Embryophyta</taxon>
        <taxon>Tracheophyta</taxon>
        <taxon>Spermatophyta</taxon>
        <taxon>Magnoliopsida</taxon>
        <taxon>Liliopsida</taxon>
        <taxon>Poales</taxon>
        <taxon>Poaceae</taxon>
        <taxon>PACMAD clade</taxon>
        <taxon>Chloridoideae</taxon>
        <taxon>Cynodonteae</taxon>
        <taxon>Eleusininae</taxon>
        <taxon>Eleusine</taxon>
    </lineage>
</organism>
<dbReference type="GO" id="GO:0016597">
    <property type="term" value="F:amino acid binding"/>
    <property type="evidence" value="ECO:0007669"/>
    <property type="project" value="UniProtKB-UniRule"/>
</dbReference>
<gene>
    <name evidence="4" type="primary">gb11091</name>
    <name evidence="4" type="ORF">PR202_gb11091</name>
</gene>
<protein>
    <recommendedName>
        <fullName evidence="2">ACT domain-containing protein ACR</fullName>
    </recommendedName>
    <alternativeName>
        <fullName evidence="2">Protein ACT DOMAIN REPEATS</fullName>
    </alternativeName>
</protein>
<name>A0AAV5ELP6_ELECO</name>
<dbReference type="EMBL" id="BQKI01000076">
    <property type="protein sequence ID" value="GJN23442.1"/>
    <property type="molecule type" value="Genomic_DNA"/>
</dbReference>
<reference evidence="4" key="1">
    <citation type="journal article" date="2018" name="DNA Res.">
        <title>Multiple hybrid de novo genome assembly of finger millet, an orphan allotetraploid crop.</title>
        <authorList>
            <person name="Hatakeyama M."/>
            <person name="Aluri S."/>
            <person name="Balachadran M.T."/>
            <person name="Sivarajan S.R."/>
            <person name="Patrignani A."/>
            <person name="Gruter S."/>
            <person name="Poveda L."/>
            <person name="Shimizu-Inatsugi R."/>
            <person name="Baeten J."/>
            <person name="Francoijs K.J."/>
            <person name="Nataraja K.N."/>
            <person name="Reddy Y.A.N."/>
            <person name="Phadnis S."/>
            <person name="Ravikumar R.L."/>
            <person name="Schlapbach R."/>
            <person name="Sreeman S.M."/>
            <person name="Shimizu K.K."/>
        </authorList>
    </citation>
    <scope>NUCLEOTIDE SEQUENCE</scope>
</reference>